<dbReference type="Gene3D" id="2.30.30.90">
    <property type="match status" value="1"/>
</dbReference>
<dbReference type="PANTHER" id="PTHR33202:SF2">
    <property type="entry name" value="FERRIC UPTAKE REGULATION PROTEIN"/>
    <property type="match status" value="1"/>
</dbReference>
<dbReference type="GO" id="GO:0003700">
    <property type="term" value="F:DNA-binding transcription factor activity"/>
    <property type="evidence" value="ECO:0007669"/>
    <property type="project" value="InterPro"/>
</dbReference>
<proteinExistence type="inferred from homology"/>
<keyword evidence="17" id="KW-1185">Reference proteome</keyword>
<comment type="subcellular location">
    <subcellularLocation>
        <location evidence="1">Cytoplasm</location>
    </subcellularLocation>
</comment>
<dbReference type="GO" id="GO:0000976">
    <property type="term" value="F:transcription cis-regulatory region binding"/>
    <property type="evidence" value="ECO:0007669"/>
    <property type="project" value="TreeGrafter"/>
</dbReference>
<evidence type="ECO:0000313" key="17">
    <source>
        <dbReference type="Proteomes" id="UP000008561"/>
    </source>
</evidence>
<dbReference type="AlphaFoldDB" id="A8ZSY8"/>
<evidence type="ECO:0000256" key="1">
    <source>
        <dbReference type="ARBA" id="ARBA00004496"/>
    </source>
</evidence>
<dbReference type="EMBL" id="CP000859">
    <property type="protein sequence ID" value="ABW66152.1"/>
    <property type="molecule type" value="Genomic_DNA"/>
</dbReference>
<feature type="binding site" evidence="14">
    <location>
        <position position="141"/>
    </location>
    <ligand>
        <name>Fe cation</name>
        <dbReference type="ChEBI" id="CHEBI:24875"/>
    </ligand>
</feature>
<dbReference type="SUPFAM" id="SSF46785">
    <property type="entry name" value="Winged helix' DNA-binding domain"/>
    <property type="match status" value="1"/>
</dbReference>
<feature type="binding site" evidence="13">
    <location>
        <position position="112"/>
    </location>
    <ligand>
        <name>Zn(2+)</name>
        <dbReference type="ChEBI" id="CHEBI:29105"/>
    </ligand>
</feature>
<protein>
    <recommendedName>
        <fullName evidence="4">Ferric uptake regulation protein</fullName>
    </recommendedName>
</protein>
<feature type="binding site" evidence="13">
    <location>
        <position position="152"/>
    </location>
    <ligand>
        <name>Zn(2+)</name>
        <dbReference type="ChEBI" id="CHEBI:29105"/>
    </ligand>
</feature>
<accession>A8ZSY8</accession>
<dbReference type="Proteomes" id="UP000008561">
    <property type="component" value="Chromosome"/>
</dbReference>
<keyword evidence="12" id="KW-0804">Transcription</keyword>
<dbReference type="eggNOG" id="COG1918">
    <property type="taxonomic scope" value="Bacteria"/>
</dbReference>
<dbReference type="InterPro" id="IPR038157">
    <property type="entry name" value="FeoA_core_dom"/>
</dbReference>
<evidence type="ECO:0000256" key="13">
    <source>
        <dbReference type="PIRSR" id="PIRSR602481-1"/>
    </source>
</evidence>
<comment type="cofactor">
    <cofactor evidence="14">
        <name>Mn(2+)</name>
        <dbReference type="ChEBI" id="CHEBI:29035"/>
    </cofactor>
    <cofactor evidence="14">
        <name>Fe(2+)</name>
        <dbReference type="ChEBI" id="CHEBI:29033"/>
    </cofactor>
    <text evidence="14">Binds 1 Mn(2+) or Fe(2+) ion per subunit.</text>
</comment>
<evidence type="ECO:0000259" key="15">
    <source>
        <dbReference type="SMART" id="SM00899"/>
    </source>
</evidence>
<gene>
    <name evidence="16" type="ordered locus">Dole_0342</name>
</gene>
<dbReference type="Pfam" id="PF01475">
    <property type="entry name" value="FUR"/>
    <property type="match status" value="1"/>
</dbReference>
<keyword evidence="9 14" id="KW-0408">Iron</keyword>
<dbReference type="HOGENOM" id="CLU_1169178_0_0_7"/>
<name>A8ZSY8_DESOH</name>
<keyword evidence="6" id="KW-0678">Repressor</keyword>
<dbReference type="OrthoDB" id="8659436at2"/>
<dbReference type="GO" id="GO:0005829">
    <property type="term" value="C:cytosol"/>
    <property type="evidence" value="ECO:0007669"/>
    <property type="project" value="TreeGrafter"/>
</dbReference>
<comment type="subunit">
    <text evidence="3">Homodimer.</text>
</comment>
<dbReference type="STRING" id="96561.Dole_0342"/>
<feature type="domain" description="Ferrous iron transporter FeoA-like" evidence="15">
    <location>
        <begin position="160"/>
        <end position="231"/>
    </location>
</feature>
<evidence type="ECO:0000256" key="7">
    <source>
        <dbReference type="ARBA" id="ARBA00022723"/>
    </source>
</evidence>
<dbReference type="SUPFAM" id="SSF50037">
    <property type="entry name" value="C-terminal domain of transcriptional repressors"/>
    <property type="match status" value="1"/>
</dbReference>
<dbReference type="eggNOG" id="COG0735">
    <property type="taxonomic scope" value="Bacteria"/>
</dbReference>
<keyword evidence="11" id="KW-0238">DNA-binding</keyword>
<evidence type="ECO:0000256" key="2">
    <source>
        <dbReference type="ARBA" id="ARBA00007957"/>
    </source>
</evidence>
<comment type="similarity">
    <text evidence="2">Belongs to the Fur family.</text>
</comment>
<sequence length="237" mass="26925">MFPLKKSAMTKLHDREKSQFKKLFRNEGVDRFEEMMTVLEVFLETEGHITANELIDRLTEHGFDFDPSFVRDSLRLLTQFGFAKKLRFDDGKIRYEHCHLGDHHDHMLCRKCGKIIEFVDDALETIQAEVAAAHGFHMLGHRMDIYGICADCLKNRIRVIPLSRARQGEHLVIEEFTGGTNARMRLMSMGLKTGDPVEVITSDPRGQVVIASGNKRYAIGRGLAGKVMARHTDDPAA</sequence>
<dbReference type="GO" id="GO:1900376">
    <property type="term" value="P:regulation of secondary metabolite biosynthetic process"/>
    <property type="evidence" value="ECO:0007669"/>
    <property type="project" value="TreeGrafter"/>
</dbReference>
<keyword evidence="8 13" id="KW-0862">Zinc</keyword>
<evidence type="ECO:0000256" key="11">
    <source>
        <dbReference type="ARBA" id="ARBA00023125"/>
    </source>
</evidence>
<evidence type="ECO:0000256" key="4">
    <source>
        <dbReference type="ARBA" id="ARBA00020910"/>
    </source>
</evidence>
<dbReference type="SMART" id="SM00899">
    <property type="entry name" value="FeoA"/>
    <property type="match status" value="1"/>
</dbReference>
<keyword evidence="7 13" id="KW-0479">Metal-binding</keyword>
<dbReference type="Gene3D" id="3.30.1490.190">
    <property type="match status" value="1"/>
</dbReference>
<evidence type="ECO:0000256" key="6">
    <source>
        <dbReference type="ARBA" id="ARBA00022491"/>
    </source>
</evidence>
<evidence type="ECO:0000256" key="3">
    <source>
        <dbReference type="ARBA" id="ARBA00011738"/>
    </source>
</evidence>
<keyword evidence="5" id="KW-0963">Cytoplasm</keyword>
<evidence type="ECO:0000256" key="8">
    <source>
        <dbReference type="ARBA" id="ARBA00022833"/>
    </source>
</evidence>
<evidence type="ECO:0000256" key="9">
    <source>
        <dbReference type="ARBA" id="ARBA00023004"/>
    </source>
</evidence>
<dbReference type="InterPro" id="IPR036390">
    <property type="entry name" value="WH_DNA-bd_sf"/>
</dbReference>
<evidence type="ECO:0000313" key="16">
    <source>
        <dbReference type="EMBL" id="ABW66152.1"/>
    </source>
</evidence>
<organism evidence="16 17">
    <name type="scientific">Desulfosudis oleivorans (strain DSM 6200 / JCM 39069 / Hxd3)</name>
    <name type="common">Desulfococcus oleovorans</name>
    <dbReference type="NCBI Taxonomy" id="96561"/>
    <lineage>
        <taxon>Bacteria</taxon>
        <taxon>Pseudomonadati</taxon>
        <taxon>Thermodesulfobacteriota</taxon>
        <taxon>Desulfobacteria</taxon>
        <taxon>Desulfobacterales</taxon>
        <taxon>Desulfosudaceae</taxon>
        <taxon>Desulfosudis</taxon>
    </lineage>
</organism>
<feature type="binding site" evidence="14">
    <location>
        <position position="103"/>
    </location>
    <ligand>
        <name>Fe cation</name>
        <dbReference type="ChEBI" id="CHEBI:24875"/>
    </ligand>
</feature>
<comment type="cofactor">
    <cofactor evidence="13">
        <name>Zn(2+)</name>
        <dbReference type="ChEBI" id="CHEBI:29105"/>
    </cofactor>
    <text evidence="13">Binds 1 zinc ion per subunit.</text>
</comment>
<dbReference type="CDD" id="cd07153">
    <property type="entry name" value="Fur_like"/>
    <property type="match status" value="1"/>
</dbReference>
<dbReference type="PANTHER" id="PTHR33202">
    <property type="entry name" value="ZINC UPTAKE REGULATION PROTEIN"/>
    <property type="match status" value="1"/>
</dbReference>
<dbReference type="InterPro" id="IPR002481">
    <property type="entry name" value="FUR"/>
</dbReference>
<feature type="binding site" evidence="13">
    <location>
        <position position="109"/>
    </location>
    <ligand>
        <name>Zn(2+)</name>
        <dbReference type="ChEBI" id="CHEBI:29105"/>
    </ligand>
</feature>
<dbReference type="InterPro" id="IPR008988">
    <property type="entry name" value="Transcriptional_repressor_C"/>
</dbReference>
<dbReference type="GO" id="GO:0008270">
    <property type="term" value="F:zinc ion binding"/>
    <property type="evidence" value="ECO:0007669"/>
    <property type="project" value="TreeGrafter"/>
</dbReference>
<dbReference type="Gene3D" id="1.10.10.10">
    <property type="entry name" value="Winged helix-like DNA-binding domain superfamily/Winged helix DNA-binding domain"/>
    <property type="match status" value="1"/>
</dbReference>
<dbReference type="InterPro" id="IPR043135">
    <property type="entry name" value="Fur_C"/>
</dbReference>
<dbReference type="InterPro" id="IPR036388">
    <property type="entry name" value="WH-like_DNA-bd_sf"/>
</dbReference>
<reference evidence="16 17" key="1">
    <citation type="submission" date="2007-10" db="EMBL/GenBank/DDBJ databases">
        <title>Complete sequence of Desulfococcus oleovorans Hxd3.</title>
        <authorList>
            <consortium name="US DOE Joint Genome Institute"/>
            <person name="Copeland A."/>
            <person name="Lucas S."/>
            <person name="Lapidus A."/>
            <person name="Barry K."/>
            <person name="Glavina del Rio T."/>
            <person name="Dalin E."/>
            <person name="Tice H."/>
            <person name="Pitluck S."/>
            <person name="Kiss H."/>
            <person name="Brettin T."/>
            <person name="Bruce D."/>
            <person name="Detter J.C."/>
            <person name="Han C."/>
            <person name="Schmutz J."/>
            <person name="Larimer F."/>
            <person name="Land M."/>
            <person name="Hauser L."/>
            <person name="Kyrpides N."/>
            <person name="Kim E."/>
            <person name="Wawrik B."/>
            <person name="Richardson P."/>
        </authorList>
    </citation>
    <scope>NUCLEOTIDE SEQUENCE [LARGE SCALE GENOMIC DNA]</scope>
    <source>
        <strain evidence="17">DSM 6200 / JCM 39069 / Hxd3</strain>
    </source>
</reference>
<keyword evidence="10" id="KW-0805">Transcription regulation</keyword>
<feature type="binding site" evidence="14">
    <location>
        <position position="124"/>
    </location>
    <ligand>
        <name>Fe cation</name>
        <dbReference type="ChEBI" id="CHEBI:24875"/>
    </ligand>
</feature>
<dbReference type="KEGG" id="dol:Dole_0342"/>
<feature type="binding site" evidence="14">
    <location>
        <position position="105"/>
    </location>
    <ligand>
        <name>Fe cation</name>
        <dbReference type="ChEBI" id="CHEBI:24875"/>
    </ligand>
</feature>
<dbReference type="Pfam" id="PF04023">
    <property type="entry name" value="FeoA"/>
    <property type="match status" value="1"/>
</dbReference>
<evidence type="ECO:0000256" key="10">
    <source>
        <dbReference type="ARBA" id="ARBA00023015"/>
    </source>
</evidence>
<dbReference type="FunFam" id="3.30.1490.190:FF:000001">
    <property type="entry name" value="Ferric uptake regulation protein"/>
    <property type="match status" value="1"/>
</dbReference>
<dbReference type="InterPro" id="IPR007167">
    <property type="entry name" value="Fe-transptr_FeoA-like"/>
</dbReference>
<evidence type="ECO:0000256" key="5">
    <source>
        <dbReference type="ARBA" id="ARBA00022490"/>
    </source>
</evidence>
<dbReference type="GO" id="GO:0045892">
    <property type="term" value="P:negative regulation of DNA-templated transcription"/>
    <property type="evidence" value="ECO:0007669"/>
    <property type="project" value="TreeGrafter"/>
</dbReference>
<evidence type="ECO:0000256" key="12">
    <source>
        <dbReference type="ARBA" id="ARBA00023163"/>
    </source>
</evidence>
<evidence type="ECO:0000256" key="14">
    <source>
        <dbReference type="PIRSR" id="PIRSR602481-2"/>
    </source>
</evidence>
<feature type="binding site" evidence="13">
    <location>
        <position position="149"/>
    </location>
    <ligand>
        <name>Zn(2+)</name>
        <dbReference type="ChEBI" id="CHEBI:29105"/>
    </ligand>
</feature>